<dbReference type="EMBL" id="QBIY01013280">
    <property type="protein sequence ID" value="RXN09465.1"/>
    <property type="molecule type" value="Genomic_DNA"/>
</dbReference>
<keyword evidence="2" id="KW-1185">Reference proteome</keyword>
<accession>A0A498LVW5</accession>
<comment type="caution">
    <text evidence="1">The sequence shown here is derived from an EMBL/GenBank/DDBJ whole genome shotgun (WGS) entry which is preliminary data.</text>
</comment>
<name>A0A498LVW5_LABRO</name>
<protein>
    <submittedName>
        <fullName evidence="1">Proline and serine-rich 1-like protein</fullName>
    </submittedName>
</protein>
<organism evidence="1 2">
    <name type="scientific">Labeo rohita</name>
    <name type="common">Indian major carp</name>
    <name type="synonym">Cyprinus rohita</name>
    <dbReference type="NCBI Taxonomy" id="84645"/>
    <lineage>
        <taxon>Eukaryota</taxon>
        <taxon>Metazoa</taxon>
        <taxon>Chordata</taxon>
        <taxon>Craniata</taxon>
        <taxon>Vertebrata</taxon>
        <taxon>Euteleostomi</taxon>
        <taxon>Actinopterygii</taxon>
        <taxon>Neopterygii</taxon>
        <taxon>Teleostei</taxon>
        <taxon>Ostariophysi</taxon>
        <taxon>Cypriniformes</taxon>
        <taxon>Cyprinidae</taxon>
        <taxon>Labeoninae</taxon>
        <taxon>Labeonini</taxon>
        <taxon>Labeo</taxon>
    </lineage>
</organism>
<gene>
    <name evidence="1" type="ORF">ROHU_011032</name>
</gene>
<reference evidence="1 2" key="1">
    <citation type="submission" date="2018-03" db="EMBL/GenBank/DDBJ databases">
        <title>Draft genome sequence of Rohu Carp (Labeo rohita).</title>
        <authorList>
            <person name="Das P."/>
            <person name="Kushwaha B."/>
            <person name="Joshi C.G."/>
            <person name="Kumar D."/>
            <person name="Nagpure N.S."/>
            <person name="Sahoo L."/>
            <person name="Das S.P."/>
            <person name="Bit A."/>
            <person name="Patnaik S."/>
            <person name="Meher P.K."/>
            <person name="Jayasankar P."/>
            <person name="Koringa P.G."/>
            <person name="Patel N.V."/>
            <person name="Hinsu A.T."/>
            <person name="Kumar R."/>
            <person name="Pandey M."/>
            <person name="Agarwal S."/>
            <person name="Srivastava S."/>
            <person name="Singh M."/>
            <person name="Iquebal M.A."/>
            <person name="Jaiswal S."/>
            <person name="Angadi U.B."/>
            <person name="Kumar N."/>
            <person name="Raza M."/>
            <person name="Shah T.M."/>
            <person name="Rai A."/>
            <person name="Jena J.K."/>
        </authorList>
    </citation>
    <scope>NUCLEOTIDE SEQUENCE [LARGE SCALE GENOMIC DNA]</scope>
    <source>
        <strain evidence="1">DASCIFA01</strain>
        <tissue evidence="1">Testis</tissue>
    </source>
</reference>
<dbReference type="Proteomes" id="UP000290572">
    <property type="component" value="Unassembled WGS sequence"/>
</dbReference>
<proteinExistence type="predicted"/>
<dbReference type="AlphaFoldDB" id="A0A498LVW5"/>
<sequence>MIGPFSVPPFRIFQVSPIGIATRKFSRKAAPFISHYLSLASSAHTLEDHISLTDSCRNELRLWISFLKQWNRLTFFLTKCISTLHKGYHSIHAARTLDAMFILAFFGFLRCSE</sequence>
<evidence type="ECO:0000313" key="2">
    <source>
        <dbReference type="Proteomes" id="UP000290572"/>
    </source>
</evidence>
<evidence type="ECO:0000313" key="1">
    <source>
        <dbReference type="EMBL" id="RXN09465.1"/>
    </source>
</evidence>